<feature type="domain" description="Protein NO VEIN C-terminal" evidence="3">
    <location>
        <begin position="316"/>
        <end position="405"/>
    </location>
</feature>
<dbReference type="InterPro" id="IPR024975">
    <property type="entry name" value="NOV_C"/>
</dbReference>
<dbReference type="Proteomes" id="UP001168109">
    <property type="component" value="Unassembled WGS sequence"/>
</dbReference>
<dbReference type="RefSeq" id="WP_290040900.1">
    <property type="nucleotide sequence ID" value="NZ_JAOPLU010000001.1"/>
</dbReference>
<comment type="caution">
    <text evidence="5">The sequence shown here is derived from an EMBL/GenBank/DDBJ whole genome shotgun (WGS) entry which is preliminary data.</text>
</comment>
<proteinExistence type="predicted"/>
<name>A0ABT7Q7Z6_9GAMM</name>
<protein>
    <submittedName>
        <fullName evidence="5">DUF3427 domain-containing protein</fullName>
    </submittedName>
</protein>
<evidence type="ECO:0000313" key="6">
    <source>
        <dbReference type="Proteomes" id="UP001168109"/>
    </source>
</evidence>
<dbReference type="Pfam" id="PF11907">
    <property type="entry name" value="DUF3427"/>
    <property type="match status" value="1"/>
</dbReference>
<dbReference type="InterPro" id="IPR058807">
    <property type="entry name" value="ScoMcrA_N"/>
</dbReference>
<feature type="domain" description="DUF3427" evidence="2">
    <location>
        <begin position="107"/>
        <end position="239"/>
    </location>
</feature>
<dbReference type="Pfam" id="PF26345">
    <property type="entry name" value="ScoMcrA_N"/>
    <property type="match status" value="1"/>
</dbReference>
<evidence type="ECO:0000259" key="3">
    <source>
        <dbReference type="Pfam" id="PF13020"/>
    </source>
</evidence>
<feature type="domain" description="ScoMcrA-like N-terminal head" evidence="4">
    <location>
        <begin position="19"/>
        <end position="99"/>
    </location>
</feature>
<accession>A0ABT7Q7Z6</accession>
<evidence type="ECO:0000313" key="5">
    <source>
        <dbReference type="EMBL" id="MDM5130040.1"/>
    </source>
</evidence>
<evidence type="ECO:0000259" key="4">
    <source>
        <dbReference type="Pfam" id="PF26345"/>
    </source>
</evidence>
<sequence length="436" mass="48899">MAKGQKARHKDLESELSGLTSDYVLRAAETYRRLDGMVPTYKHSTTYDVLIEEERYPPKAILGLAAQELLGYPFPSSKFDGGLNSPCFNILERLGFTIVTKDVPSRLQPYHLYSREEVAAILSPGASFTPGAGSWGLSGIISKAPSERDFVFFVTLGMHESNDYDDALTEDGLLIWKSQNQQTPDSPQIQRLVEHDENIHNVRLFLRTSKKEDYTYMGPLAFNDWDPLSKNPVHFTWRLLTWPLPSDVRSHFSAHIRPALSPLYHPEPEQTQPGTLTEGLPPKATQKTGKGGKGAKGGIVDWAAREQRNRDLGLAGELLVMAHEQKRLRDAGRNDLAARVEHVALSDSAAGYDILSFDLDGGERFIEVKTTTGPASTSFYISENEVEVSRKHQELYWLYRVHSYSRELNHGAFFSLKGAVEENFTLSPVQYKATVK</sequence>
<organism evidence="5 6">
    <name type="scientific">Aeromonas piscicola</name>
    <dbReference type="NCBI Taxonomy" id="600645"/>
    <lineage>
        <taxon>Bacteria</taxon>
        <taxon>Pseudomonadati</taxon>
        <taxon>Pseudomonadota</taxon>
        <taxon>Gammaproteobacteria</taxon>
        <taxon>Aeromonadales</taxon>
        <taxon>Aeromonadaceae</taxon>
        <taxon>Aeromonas</taxon>
    </lineage>
</organism>
<reference evidence="5" key="1">
    <citation type="submission" date="2024-05" db="EMBL/GenBank/DDBJ databases">
        <title>WGS of Aeromonas isolates.</title>
        <authorList>
            <person name="Lee H."/>
        </authorList>
    </citation>
    <scope>NUCLEOTIDE SEQUENCE</scope>
    <source>
        <strain evidence="5">LP308</strain>
    </source>
</reference>
<gene>
    <name evidence="5" type="ORF">OB962_03350</name>
</gene>
<dbReference type="EMBL" id="JAOPLU010000001">
    <property type="protein sequence ID" value="MDM5130040.1"/>
    <property type="molecule type" value="Genomic_DNA"/>
</dbReference>
<evidence type="ECO:0000256" key="1">
    <source>
        <dbReference type="SAM" id="MobiDB-lite"/>
    </source>
</evidence>
<dbReference type="Pfam" id="PF13020">
    <property type="entry name" value="NOV_C"/>
    <property type="match status" value="1"/>
</dbReference>
<evidence type="ECO:0000259" key="2">
    <source>
        <dbReference type="Pfam" id="PF11907"/>
    </source>
</evidence>
<dbReference type="InterPro" id="IPR021835">
    <property type="entry name" value="DUF3427"/>
</dbReference>
<feature type="region of interest" description="Disordered" evidence="1">
    <location>
        <begin position="262"/>
        <end position="297"/>
    </location>
</feature>
<keyword evidence="6" id="KW-1185">Reference proteome</keyword>